<dbReference type="PROSITE" id="PS50943">
    <property type="entry name" value="HTH_CROC1"/>
    <property type="match status" value="1"/>
</dbReference>
<organism evidence="2 3">
    <name type="scientific">Methylobacterium terricola</name>
    <dbReference type="NCBI Taxonomy" id="2583531"/>
    <lineage>
        <taxon>Bacteria</taxon>
        <taxon>Pseudomonadati</taxon>
        <taxon>Pseudomonadota</taxon>
        <taxon>Alphaproteobacteria</taxon>
        <taxon>Hyphomicrobiales</taxon>
        <taxon>Methylobacteriaceae</taxon>
        <taxon>Methylobacterium</taxon>
    </lineage>
</organism>
<dbReference type="InterPro" id="IPR036286">
    <property type="entry name" value="LexA/Signal_pep-like_sf"/>
</dbReference>
<dbReference type="GO" id="GO:0003677">
    <property type="term" value="F:DNA binding"/>
    <property type="evidence" value="ECO:0007669"/>
    <property type="project" value="InterPro"/>
</dbReference>
<dbReference type="SUPFAM" id="SSF51306">
    <property type="entry name" value="LexA/Signal peptidase"/>
    <property type="match status" value="1"/>
</dbReference>
<reference evidence="2 3" key="1">
    <citation type="submission" date="2019-06" db="EMBL/GenBank/DDBJ databases">
        <title>Genome of Methylobacterium sp. 17Sr1-39.</title>
        <authorList>
            <person name="Seo T."/>
        </authorList>
    </citation>
    <scope>NUCLEOTIDE SEQUENCE [LARGE SCALE GENOMIC DNA]</scope>
    <source>
        <strain evidence="2 3">17Sr1-39</strain>
    </source>
</reference>
<dbReference type="InterPro" id="IPR010982">
    <property type="entry name" value="Lambda_DNA-bd_dom_sf"/>
</dbReference>
<evidence type="ECO:0000313" key="2">
    <source>
        <dbReference type="EMBL" id="TNC15360.1"/>
    </source>
</evidence>
<dbReference type="SUPFAM" id="SSF47413">
    <property type="entry name" value="lambda repressor-like DNA-binding domains"/>
    <property type="match status" value="1"/>
</dbReference>
<dbReference type="OrthoDB" id="528805at2"/>
<dbReference type="Proteomes" id="UP000305267">
    <property type="component" value="Unassembled WGS sequence"/>
</dbReference>
<protein>
    <submittedName>
        <fullName evidence="2">Helix-turn-helix domain-containing protein</fullName>
    </submittedName>
</protein>
<dbReference type="Gene3D" id="1.10.260.40">
    <property type="entry name" value="lambda repressor-like DNA-binding domains"/>
    <property type="match status" value="1"/>
</dbReference>
<sequence>MLRKWVVGQIEARGIQQKELAAAIGVSADTMSRMLSGKRTIKAEDLSRISAFFGEQPPLTTAPSERKVSYVKVLGEVAAGAFVDMHYVDFAEYTIPYLADPRWSPEAVRALVVRGESINRQARDGDHVIMLDIGEAPRSFRAGDWVVAERVKGGLKETTVKQVRKGSDGSWELWPDSDDQRFQDPLIVEDGEADSVKVIGFVLDFMRSGTRF</sequence>
<dbReference type="InterPro" id="IPR001387">
    <property type="entry name" value="Cro/C1-type_HTH"/>
</dbReference>
<dbReference type="SMART" id="SM00530">
    <property type="entry name" value="HTH_XRE"/>
    <property type="match status" value="1"/>
</dbReference>
<dbReference type="Pfam" id="PF01381">
    <property type="entry name" value="HTH_3"/>
    <property type="match status" value="1"/>
</dbReference>
<proteinExistence type="predicted"/>
<dbReference type="AlphaFoldDB" id="A0A5C4LP77"/>
<comment type="caution">
    <text evidence="2">The sequence shown here is derived from an EMBL/GenBank/DDBJ whole genome shotgun (WGS) entry which is preliminary data.</text>
</comment>
<feature type="domain" description="HTH cro/C1-type" evidence="1">
    <location>
        <begin position="11"/>
        <end position="60"/>
    </location>
</feature>
<name>A0A5C4LP77_9HYPH</name>
<dbReference type="Gene3D" id="2.10.109.10">
    <property type="entry name" value="Umud Fragment, subunit A"/>
    <property type="match status" value="1"/>
</dbReference>
<evidence type="ECO:0000313" key="3">
    <source>
        <dbReference type="Proteomes" id="UP000305267"/>
    </source>
</evidence>
<dbReference type="EMBL" id="VDDA01000002">
    <property type="protein sequence ID" value="TNC15360.1"/>
    <property type="molecule type" value="Genomic_DNA"/>
</dbReference>
<evidence type="ECO:0000259" key="1">
    <source>
        <dbReference type="PROSITE" id="PS50943"/>
    </source>
</evidence>
<dbReference type="InterPro" id="IPR015927">
    <property type="entry name" value="Peptidase_S24_S26A/B/C"/>
</dbReference>
<accession>A0A5C4LP77</accession>
<dbReference type="CDD" id="cd00093">
    <property type="entry name" value="HTH_XRE"/>
    <property type="match status" value="1"/>
</dbReference>
<dbReference type="Pfam" id="PF00717">
    <property type="entry name" value="Peptidase_S24"/>
    <property type="match status" value="1"/>
</dbReference>
<keyword evidence="3" id="KW-1185">Reference proteome</keyword>
<gene>
    <name evidence="2" type="ORF">FF100_04685</name>
</gene>